<evidence type="ECO:0000256" key="3">
    <source>
        <dbReference type="SAM" id="SignalP"/>
    </source>
</evidence>
<protein>
    <recommendedName>
        <fullName evidence="4">Solute-binding protein family 5 domain-containing protein</fullName>
    </recommendedName>
</protein>
<comment type="caution">
    <text evidence="5">The sequence shown here is derived from an EMBL/GenBank/DDBJ whole genome shotgun (WGS) entry which is preliminary data.</text>
</comment>
<evidence type="ECO:0000256" key="1">
    <source>
        <dbReference type="ARBA" id="ARBA00022729"/>
    </source>
</evidence>
<feature type="signal peptide" evidence="3">
    <location>
        <begin position="1"/>
        <end position="24"/>
    </location>
</feature>
<dbReference type="EMBL" id="JAERWK010000012">
    <property type="protein sequence ID" value="MBM9467589.1"/>
    <property type="molecule type" value="Genomic_DNA"/>
</dbReference>
<dbReference type="GO" id="GO:0042597">
    <property type="term" value="C:periplasmic space"/>
    <property type="evidence" value="ECO:0007669"/>
    <property type="project" value="UniProtKB-ARBA"/>
</dbReference>
<feature type="region of interest" description="Disordered" evidence="2">
    <location>
        <begin position="28"/>
        <end position="50"/>
    </location>
</feature>
<sequence>MARTRIRPRSRWLAALGAASVLLASCGGSSDAGSGPTDGSASGPLPGQATEIDPNGTFRYVFVQTPSSFDPHRSANQWDNIAYELVYDHLIYEDQNGELQPQVATSWEFVDDGTALVMQLRDDVTFIDGTTLDAEAVKANLDRARTLENGTLKGTMSRIASVDVISPTEIRINLAGPGGDLPGLFASTAGALVSPAAFDNPDLDQNPVGSGMARMTEYIPNQVVKFERNPDYWDPEAAKAAKYELYGQPTAATRMNMLLGGQADAAYLEPSQADQARGAGLNAVPSKSLTVLGMTMNPSKPPFDDFRVREAVEHAIDREGIVDGVFFGFGTPVAQFIPPTHWAHDPAVEPDMPEYNLDPAKSRELLAEAGYPDGVEFEMLVPGTDSHRGAAEALVPMFAEAGFTVNTRVIDSATTGVTFFSRQEGNAFIGMGSPWADPTTVYQGNLPGQYANPWNLTTPEFETAWKDALVGTTQQERLPAIADMVQAEKQIRKSIPIHHHTPPTVWTTNVVFPEGYEPEYMFDMRRVAVGTNA</sequence>
<dbReference type="Proteomes" id="UP000663792">
    <property type="component" value="Unassembled WGS sequence"/>
</dbReference>
<dbReference type="GO" id="GO:1904680">
    <property type="term" value="F:peptide transmembrane transporter activity"/>
    <property type="evidence" value="ECO:0007669"/>
    <property type="project" value="TreeGrafter"/>
</dbReference>
<dbReference type="Gene3D" id="3.40.190.10">
    <property type="entry name" value="Periplasmic binding protein-like II"/>
    <property type="match status" value="1"/>
</dbReference>
<gene>
    <name evidence="5" type="ORF">JL106_09895</name>
</gene>
<dbReference type="AlphaFoldDB" id="A0A939C1W4"/>
<dbReference type="Pfam" id="PF00496">
    <property type="entry name" value="SBP_bac_5"/>
    <property type="match status" value="1"/>
</dbReference>
<proteinExistence type="predicted"/>
<dbReference type="GO" id="GO:0015833">
    <property type="term" value="P:peptide transport"/>
    <property type="evidence" value="ECO:0007669"/>
    <property type="project" value="TreeGrafter"/>
</dbReference>
<dbReference type="SUPFAM" id="SSF53850">
    <property type="entry name" value="Periplasmic binding protein-like II"/>
    <property type="match status" value="1"/>
</dbReference>
<evidence type="ECO:0000313" key="6">
    <source>
        <dbReference type="Proteomes" id="UP000663792"/>
    </source>
</evidence>
<feature type="domain" description="Solute-binding protein family 5" evidence="4">
    <location>
        <begin position="98"/>
        <end position="440"/>
    </location>
</feature>
<dbReference type="Gene3D" id="3.10.105.10">
    <property type="entry name" value="Dipeptide-binding Protein, Domain 3"/>
    <property type="match status" value="1"/>
</dbReference>
<evidence type="ECO:0000313" key="5">
    <source>
        <dbReference type="EMBL" id="MBM9467589.1"/>
    </source>
</evidence>
<reference evidence="5" key="1">
    <citation type="submission" date="2021-01" db="EMBL/GenBank/DDBJ databases">
        <title>YIM 132084 draft genome.</title>
        <authorList>
            <person name="An D."/>
        </authorList>
    </citation>
    <scope>NUCLEOTIDE SEQUENCE</scope>
    <source>
        <strain evidence="5">YIM 132084</strain>
    </source>
</reference>
<name>A0A939C1W4_9ACTN</name>
<keyword evidence="6" id="KW-1185">Reference proteome</keyword>
<dbReference type="PANTHER" id="PTHR30290:SF38">
    <property type="entry name" value="D,D-DIPEPTIDE-BINDING PERIPLASMIC PROTEIN DDPA-RELATED"/>
    <property type="match status" value="1"/>
</dbReference>
<dbReference type="InterPro" id="IPR039424">
    <property type="entry name" value="SBP_5"/>
</dbReference>
<evidence type="ECO:0000256" key="2">
    <source>
        <dbReference type="SAM" id="MobiDB-lite"/>
    </source>
</evidence>
<dbReference type="RefSeq" id="WP_205260548.1">
    <property type="nucleotide sequence ID" value="NZ_JAERWK010000012.1"/>
</dbReference>
<feature type="chain" id="PRO_5038758133" description="Solute-binding protein family 5 domain-containing protein" evidence="3">
    <location>
        <begin position="25"/>
        <end position="533"/>
    </location>
</feature>
<organism evidence="5 6">
    <name type="scientific">Nakamurella leprariae</name>
    <dbReference type="NCBI Taxonomy" id="2803911"/>
    <lineage>
        <taxon>Bacteria</taxon>
        <taxon>Bacillati</taxon>
        <taxon>Actinomycetota</taxon>
        <taxon>Actinomycetes</taxon>
        <taxon>Nakamurellales</taxon>
        <taxon>Nakamurellaceae</taxon>
        <taxon>Nakamurella</taxon>
    </lineage>
</organism>
<accession>A0A939C1W4</accession>
<dbReference type="InterPro" id="IPR000914">
    <property type="entry name" value="SBP_5_dom"/>
</dbReference>
<dbReference type="PANTHER" id="PTHR30290">
    <property type="entry name" value="PERIPLASMIC BINDING COMPONENT OF ABC TRANSPORTER"/>
    <property type="match status" value="1"/>
</dbReference>
<dbReference type="GO" id="GO:0043190">
    <property type="term" value="C:ATP-binding cassette (ABC) transporter complex"/>
    <property type="evidence" value="ECO:0007669"/>
    <property type="project" value="InterPro"/>
</dbReference>
<dbReference type="PIRSF" id="PIRSF002741">
    <property type="entry name" value="MppA"/>
    <property type="match status" value="1"/>
</dbReference>
<keyword evidence="1 3" id="KW-0732">Signal</keyword>
<dbReference type="PROSITE" id="PS51257">
    <property type="entry name" value="PROKAR_LIPOPROTEIN"/>
    <property type="match status" value="1"/>
</dbReference>
<evidence type="ECO:0000259" key="4">
    <source>
        <dbReference type="Pfam" id="PF00496"/>
    </source>
</evidence>
<dbReference type="InterPro" id="IPR030678">
    <property type="entry name" value="Peptide/Ni-bd"/>
</dbReference>